<dbReference type="AlphaFoldDB" id="A0A8K0RKM7"/>
<evidence type="ECO:0000313" key="2">
    <source>
        <dbReference type="EMBL" id="KAH7231011.1"/>
    </source>
</evidence>
<name>A0A8K0RKM7_9HYPO</name>
<gene>
    <name evidence="2" type="ORF">BKA59DRAFT_488728</name>
</gene>
<keyword evidence="3" id="KW-1185">Reference proteome</keyword>
<reference evidence="2" key="1">
    <citation type="journal article" date="2021" name="Nat. Commun.">
        <title>Genetic determinants of endophytism in the Arabidopsis root mycobiome.</title>
        <authorList>
            <person name="Mesny F."/>
            <person name="Miyauchi S."/>
            <person name="Thiergart T."/>
            <person name="Pickel B."/>
            <person name="Atanasova L."/>
            <person name="Karlsson M."/>
            <person name="Huettel B."/>
            <person name="Barry K.W."/>
            <person name="Haridas S."/>
            <person name="Chen C."/>
            <person name="Bauer D."/>
            <person name="Andreopoulos W."/>
            <person name="Pangilinan J."/>
            <person name="LaButti K."/>
            <person name="Riley R."/>
            <person name="Lipzen A."/>
            <person name="Clum A."/>
            <person name="Drula E."/>
            <person name="Henrissat B."/>
            <person name="Kohler A."/>
            <person name="Grigoriev I.V."/>
            <person name="Martin F.M."/>
            <person name="Hacquard S."/>
        </authorList>
    </citation>
    <scope>NUCLEOTIDE SEQUENCE</scope>
    <source>
        <strain evidence="2">MPI-SDFR-AT-0068</strain>
    </source>
</reference>
<evidence type="ECO:0000313" key="3">
    <source>
        <dbReference type="Proteomes" id="UP000813427"/>
    </source>
</evidence>
<dbReference type="Proteomes" id="UP000813427">
    <property type="component" value="Unassembled WGS sequence"/>
</dbReference>
<keyword evidence="1" id="KW-1133">Transmembrane helix</keyword>
<keyword evidence="1" id="KW-0472">Membrane</keyword>
<organism evidence="2 3">
    <name type="scientific">Fusarium tricinctum</name>
    <dbReference type="NCBI Taxonomy" id="61284"/>
    <lineage>
        <taxon>Eukaryota</taxon>
        <taxon>Fungi</taxon>
        <taxon>Dikarya</taxon>
        <taxon>Ascomycota</taxon>
        <taxon>Pezizomycotina</taxon>
        <taxon>Sordariomycetes</taxon>
        <taxon>Hypocreomycetidae</taxon>
        <taxon>Hypocreales</taxon>
        <taxon>Nectriaceae</taxon>
        <taxon>Fusarium</taxon>
        <taxon>Fusarium tricinctum species complex</taxon>
    </lineage>
</organism>
<sequence length="180" mass="20697">MDKPRRTEPSHTSQSMVRAQTLFVENQGGLSFRPGLYSSSSLYSYYCKMARSDKEVKSYLLSTRNALKVIENVCSLCWSFPSNMRPDSVYYMSYCPIPTVWFNQRRLQLTLDDGEKRAYPAHLASRPTTNRLRIYGEKRGSRVLLLCVVSVVVVLVVMQYSTMINTAGTRSWVPWLSRLT</sequence>
<dbReference type="EMBL" id="JAGPXF010000009">
    <property type="protein sequence ID" value="KAH7231011.1"/>
    <property type="molecule type" value="Genomic_DNA"/>
</dbReference>
<comment type="caution">
    <text evidence="2">The sequence shown here is derived from an EMBL/GenBank/DDBJ whole genome shotgun (WGS) entry which is preliminary data.</text>
</comment>
<protein>
    <submittedName>
        <fullName evidence="2">Uncharacterized protein</fullName>
    </submittedName>
</protein>
<feature type="transmembrane region" description="Helical" evidence="1">
    <location>
        <begin position="143"/>
        <end position="162"/>
    </location>
</feature>
<evidence type="ECO:0000256" key="1">
    <source>
        <dbReference type="SAM" id="Phobius"/>
    </source>
</evidence>
<keyword evidence="1" id="KW-0812">Transmembrane</keyword>
<proteinExistence type="predicted"/>
<accession>A0A8K0RKM7</accession>